<accession>A0AAD2HKQ0</accession>
<keyword evidence="4" id="KW-1185">Reference proteome</keyword>
<reference evidence="3" key="1">
    <citation type="submission" date="2023-11" db="EMBL/GenBank/DDBJ databases">
        <authorList>
            <person name="De Vega J J."/>
            <person name="De Vega J J."/>
        </authorList>
    </citation>
    <scope>NUCLEOTIDE SEQUENCE</scope>
</reference>
<sequence length="200" mass="21792">MPSLSSTSLFSCLLLLSCILQVHGEWTLHRSDLGCRFSLAAWNMTEQYTNTTMMPLVLANNAPFDGPSYEITSTFASYPVNVYPTLSLVNGSLRAYRASGAWLTNATAVQNGDLLTWYTSPLFNHDAARIYSVVQSPVGMSLSAYGEAGLWFLCSIQSKSTPPMMSVVFNLTRDSHVDVVDPDACWSTRITLVPVAGSAC</sequence>
<organism evidence="3 4">
    <name type="scientific">Mycena citricolor</name>
    <dbReference type="NCBI Taxonomy" id="2018698"/>
    <lineage>
        <taxon>Eukaryota</taxon>
        <taxon>Fungi</taxon>
        <taxon>Dikarya</taxon>
        <taxon>Basidiomycota</taxon>
        <taxon>Agaricomycotina</taxon>
        <taxon>Agaricomycetes</taxon>
        <taxon>Agaricomycetidae</taxon>
        <taxon>Agaricales</taxon>
        <taxon>Marasmiineae</taxon>
        <taxon>Mycenaceae</taxon>
        <taxon>Mycena</taxon>
    </lineage>
</organism>
<evidence type="ECO:0000313" key="3">
    <source>
        <dbReference type="EMBL" id="CAK5276826.1"/>
    </source>
</evidence>
<evidence type="ECO:0000313" key="2">
    <source>
        <dbReference type="EMBL" id="CAK5276815.1"/>
    </source>
</evidence>
<dbReference type="EMBL" id="CAVNYO010000414">
    <property type="protein sequence ID" value="CAK5276826.1"/>
    <property type="molecule type" value="Genomic_DNA"/>
</dbReference>
<protein>
    <submittedName>
        <fullName evidence="3">Uncharacterized protein</fullName>
    </submittedName>
</protein>
<dbReference type="Proteomes" id="UP001295794">
    <property type="component" value="Unassembled WGS sequence"/>
</dbReference>
<dbReference type="EMBL" id="CAVNYO010000413">
    <property type="protein sequence ID" value="CAK5276815.1"/>
    <property type="molecule type" value="Genomic_DNA"/>
</dbReference>
<comment type="caution">
    <text evidence="3">The sequence shown here is derived from an EMBL/GenBank/DDBJ whole genome shotgun (WGS) entry which is preliminary data.</text>
</comment>
<gene>
    <name evidence="2" type="ORF">MYCIT1_LOCUS25385</name>
    <name evidence="3" type="ORF">MYCIT1_LOCUS25408</name>
</gene>
<keyword evidence="1" id="KW-0732">Signal</keyword>
<feature type="signal peptide" evidence="1">
    <location>
        <begin position="1"/>
        <end position="24"/>
    </location>
</feature>
<name>A0AAD2HKQ0_9AGAR</name>
<evidence type="ECO:0000256" key="1">
    <source>
        <dbReference type="SAM" id="SignalP"/>
    </source>
</evidence>
<dbReference type="AlphaFoldDB" id="A0AAD2HKQ0"/>
<proteinExistence type="predicted"/>
<evidence type="ECO:0000313" key="4">
    <source>
        <dbReference type="Proteomes" id="UP001295794"/>
    </source>
</evidence>
<feature type="chain" id="PRO_5042440751" evidence="1">
    <location>
        <begin position="25"/>
        <end position="200"/>
    </location>
</feature>